<dbReference type="InterPro" id="IPR015063">
    <property type="entry name" value="USP8_dimer"/>
</dbReference>
<feature type="compositionally biased region" description="Low complexity" evidence="8">
    <location>
        <begin position="900"/>
        <end position="915"/>
    </location>
</feature>
<feature type="compositionally biased region" description="Polar residues" evidence="8">
    <location>
        <begin position="649"/>
        <end position="658"/>
    </location>
</feature>
<organism evidence="10 11">
    <name type="scientific">Tieghemiomyces parasiticus</name>
    <dbReference type="NCBI Taxonomy" id="78921"/>
    <lineage>
        <taxon>Eukaryota</taxon>
        <taxon>Fungi</taxon>
        <taxon>Fungi incertae sedis</taxon>
        <taxon>Zoopagomycota</taxon>
        <taxon>Kickxellomycotina</taxon>
        <taxon>Dimargaritomycetes</taxon>
        <taxon>Dimargaritales</taxon>
        <taxon>Dimargaritaceae</taxon>
        <taxon>Tieghemiomyces</taxon>
    </lineage>
</organism>
<feature type="compositionally biased region" description="Low complexity" evidence="8">
    <location>
        <begin position="811"/>
        <end position="823"/>
    </location>
</feature>
<evidence type="ECO:0000256" key="8">
    <source>
        <dbReference type="SAM" id="MobiDB-lite"/>
    </source>
</evidence>
<feature type="compositionally biased region" description="Polar residues" evidence="8">
    <location>
        <begin position="180"/>
        <end position="189"/>
    </location>
</feature>
<keyword evidence="5" id="KW-0833">Ubl conjugation pathway</keyword>
<keyword evidence="4 10" id="KW-0645">Protease</keyword>
<feature type="region of interest" description="Disordered" evidence="8">
    <location>
        <begin position="597"/>
        <end position="636"/>
    </location>
</feature>
<feature type="compositionally biased region" description="Low complexity" evidence="8">
    <location>
        <begin position="380"/>
        <end position="394"/>
    </location>
</feature>
<dbReference type="SUPFAM" id="SSF52821">
    <property type="entry name" value="Rhodanese/Cell cycle control phosphatase"/>
    <property type="match status" value="1"/>
</dbReference>
<dbReference type="InterPro" id="IPR036873">
    <property type="entry name" value="Rhodanese-like_dom_sf"/>
</dbReference>
<dbReference type="SUPFAM" id="SSF54001">
    <property type="entry name" value="Cysteine proteinases"/>
    <property type="match status" value="1"/>
</dbReference>
<comment type="catalytic activity">
    <reaction evidence="1">
        <text>Thiol-dependent hydrolysis of ester, thioester, amide, peptide and isopeptide bonds formed by the C-terminal Gly of ubiquitin (a 76-residue protein attached to proteins as an intracellular targeting signal).</text>
        <dbReference type="EC" id="3.4.19.12"/>
    </reaction>
</comment>
<feature type="compositionally biased region" description="Pro residues" evidence="8">
    <location>
        <begin position="675"/>
        <end position="687"/>
    </location>
</feature>
<dbReference type="CDD" id="cd02674">
    <property type="entry name" value="Peptidase_C19R"/>
    <property type="match status" value="1"/>
</dbReference>
<dbReference type="InterPro" id="IPR018200">
    <property type="entry name" value="USP_CS"/>
</dbReference>
<dbReference type="Pfam" id="PF08969">
    <property type="entry name" value="USP8_dimer"/>
    <property type="match status" value="1"/>
</dbReference>
<feature type="compositionally biased region" description="Low complexity" evidence="8">
    <location>
        <begin position="597"/>
        <end position="627"/>
    </location>
</feature>
<feature type="compositionally biased region" description="Low complexity" evidence="8">
    <location>
        <begin position="716"/>
        <end position="732"/>
    </location>
</feature>
<feature type="region of interest" description="Disordered" evidence="8">
    <location>
        <begin position="166"/>
        <end position="253"/>
    </location>
</feature>
<feature type="region of interest" description="Disordered" evidence="8">
    <location>
        <begin position="708"/>
        <end position="761"/>
    </location>
</feature>
<dbReference type="EC" id="3.4.19.12" evidence="3"/>
<evidence type="ECO:0000256" key="6">
    <source>
        <dbReference type="ARBA" id="ARBA00022801"/>
    </source>
</evidence>
<feature type="region of interest" description="Disordered" evidence="8">
    <location>
        <begin position="842"/>
        <end position="915"/>
    </location>
</feature>
<evidence type="ECO:0000256" key="5">
    <source>
        <dbReference type="ARBA" id="ARBA00022786"/>
    </source>
</evidence>
<reference evidence="10" key="1">
    <citation type="submission" date="2022-07" db="EMBL/GenBank/DDBJ databases">
        <title>Phylogenomic reconstructions and comparative analyses of Kickxellomycotina fungi.</title>
        <authorList>
            <person name="Reynolds N.K."/>
            <person name="Stajich J.E."/>
            <person name="Barry K."/>
            <person name="Grigoriev I.V."/>
            <person name="Crous P."/>
            <person name="Smith M.E."/>
        </authorList>
    </citation>
    <scope>NUCLEOTIDE SEQUENCE</scope>
    <source>
        <strain evidence="10">RSA 861</strain>
    </source>
</reference>
<evidence type="ECO:0000256" key="7">
    <source>
        <dbReference type="ARBA" id="ARBA00022807"/>
    </source>
</evidence>
<feature type="domain" description="USP" evidence="9">
    <location>
        <begin position="931"/>
        <end position="1308"/>
    </location>
</feature>
<keyword evidence="7" id="KW-0788">Thiol protease</keyword>
<proteinExistence type="inferred from homology"/>
<feature type="region of interest" description="Disordered" evidence="8">
    <location>
        <begin position="110"/>
        <end position="147"/>
    </location>
</feature>
<keyword evidence="11" id="KW-1185">Reference proteome</keyword>
<dbReference type="PROSITE" id="PS50235">
    <property type="entry name" value="USP_3"/>
    <property type="match status" value="1"/>
</dbReference>
<dbReference type="GO" id="GO:0006508">
    <property type="term" value="P:proteolysis"/>
    <property type="evidence" value="ECO:0007669"/>
    <property type="project" value="UniProtKB-KW"/>
</dbReference>
<dbReference type="InterPro" id="IPR038765">
    <property type="entry name" value="Papain-like_cys_pep_sf"/>
</dbReference>
<feature type="region of interest" description="Disordered" evidence="8">
    <location>
        <begin position="805"/>
        <end position="827"/>
    </location>
</feature>
<comment type="caution">
    <text evidence="10">The sequence shown here is derived from an EMBL/GenBank/DDBJ whole genome shotgun (WGS) entry which is preliminary data.</text>
</comment>
<evidence type="ECO:0000256" key="2">
    <source>
        <dbReference type="ARBA" id="ARBA00009085"/>
    </source>
</evidence>
<accession>A0A9W8A647</accession>
<dbReference type="Proteomes" id="UP001150569">
    <property type="component" value="Unassembled WGS sequence"/>
</dbReference>
<dbReference type="PANTHER" id="PTHR21646">
    <property type="entry name" value="UBIQUITIN CARBOXYL-TERMINAL HYDROLASE"/>
    <property type="match status" value="1"/>
</dbReference>
<keyword evidence="6 10" id="KW-0378">Hydrolase</keyword>
<feature type="region of interest" description="Disordered" evidence="8">
    <location>
        <begin position="648"/>
        <end position="691"/>
    </location>
</feature>
<dbReference type="InterPro" id="IPR050185">
    <property type="entry name" value="Ub_carboxyl-term_hydrolase"/>
</dbReference>
<dbReference type="Pfam" id="PF00443">
    <property type="entry name" value="UCH"/>
    <property type="match status" value="1"/>
</dbReference>
<protein>
    <recommendedName>
        <fullName evidence="3">ubiquitinyl hydrolase 1</fullName>
        <ecNumber evidence="3">3.4.19.12</ecNumber>
    </recommendedName>
</protein>
<dbReference type="PROSITE" id="PS00973">
    <property type="entry name" value="USP_2"/>
    <property type="match status" value="1"/>
</dbReference>
<dbReference type="PANTHER" id="PTHR21646:SF95">
    <property type="entry name" value="UBIQUITIN CARBOXYL-TERMINAL HYDROLASE 4-RELATED"/>
    <property type="match status" value="1"/>
</dbReference>
<evidence type="ECO:0000259" key="9">
    <source>
        <dbReference type="PROSITE" id="PS50235"/>
    </source>
</evidence>
<comment type="similarity">
    <text evidence="2">Belongs to the peptidase C19 family.</text>
</comment>
<dbReference type="InterPro" id="IPR028889">
    <property type="entry name" value="USP"/>
</dbReference>
<feature type="compositionally biased region" description="Low complexity" evidence="8">
    <location>
        <begin position="241"/>
        <end position="251"/>
    </location>
</feature>
<evidence type="ECO:0000313" key="11">
    <source>
        <dbReference type="Proteomes" id="UP001150569"/>
    </source>
</evidence>
<feature type="region of interest" description="Disordered" evidence="8">
    <location>
        <begin position="272"/>
        <end position="396"/>
    </location>
</feature>
<evidence type="ECO:0000256" key="3">
    <source>
        <dbReference type="ARBA" id="ARBA00012759"/>
    </source>
</evidence>
<evidence type="ECO:0000313" key="10">
    <source>
        <dbReference type="EMBL" id="KAJ1923469.1"/>
    </source>
</evidence>
<dbReference type="Gene3D" id="3.90.70.10">
    <property type="entry name" value="Cysteine proteinases"/>
    <property type="match status" value="1"/>
</dbReference>
<feature type="compositionally biased region" description="Basic and acidic residues" evidence="8">
    <location>
        <begin position="287"/>
        <end position="298"/>
    </location>
</feature>
<feature type="region of interest" description="Disordered" evidence="8">
    <location>
        <begin position="516"/>
        <end position="539"/>
    </location>
</feature>
<dbReference type="GO" id="GO:0016579">
    <property type="term" value="P:protein deubiquitination"/>
    <property type="evidence" value="ECO:0007669"/>
    <property type="project" value="InterPro"/>
</dbReference>
<gene>
    <name evidence="10" type="primary">DOA4_1</name>
    <name evidence="10" type="ORF">IWQ60_005858</name>
</gene>
<dbReference type="GO" id="GO:0004843">
    <property type="term" value="F:cysteine-type deubiquitinase activity"/>
    <property type="evidence" value="ECO:0007669"/>
    <property type="project" value="UniProtKB-EC"/>
</dbReference>
<evidence type="ECO:0000256" key="4">
    <source>
        <dbReference type="ARBA" id="ARBA00022670"/>
    </source>
</evidence>
<dbReference type="Gene3D" id="1.20.58.80">
    <property type="entry name" value="Phosphotransferase system, lactose/cellobiose-type IIA subunit"/>
    <property type="match status" value="1"/>
</dbReference>
<evidence type="ECO:0000256" key="1">
    <source>
        <dbReference type="ARBA" id="ARBA00000707"/>
    </source>
</evidence>
<dbReference type="SUPFAM" id="SSF140856">
    <property type="entry name" value="USP8 N-terminal domain-like"/>
    <property type="match status" value="1"/>
</dbReference>
<dbReference type="EMBL" id="JANBPT010000332">
    <property type="protein sequence ID" value="KAJ1923469.1"/>
    <property type="molecule type" value="Genomic_DNA"/>
</dbReference>
<dbReference type="Gene3D" id="3.40.250.10">
    <property type="entry name" value="Rhodanese-like domain"/>
    <property type="match status" value="1"/>
</dbReference>
<dbReference type="OrthoDB" id="292964at2759"/>
<feature type="compositionally biased region" description="Polar residues" evidence="8">
    <location>
        <begin position="525"/>
        <end position="539"/>
    </location>
</feature>
<dbReference type="InterPro" id="IPR001394">
    <property type="entry name" value="Peptidase_C19_UCH"/>
</dbReference>
<name>A0A9W8A647_9FUNG</name>
<sequence>MKAPGSSSYKVHPALVLLNQRAHVPANKGFSIRSWIHSALKLYEQGSVARIENRPKDAYVAYMKLCTVAVEVVPKHSDFSIVQKDPTYLDLRKKVTEIMPVLESLAKEIEANSEPSCTSGREEAKSEAPVSADEPPPTGLNDIPSGNTSARIQQFLQMAKANGSLASKPVSLPGRPINGALSQPGSTVSRPPPSLESVDPGSQVVHSSPAAAPNNTRCSSPPTETTPVPAPAPSTFGTVNSLSSSLSPSSSMYFKPGEKGLYAEILRARAQSAATSRNNSISSVRSDMSRSGDRDSGKDIPQQQLSPQPRPAVPTSSTAAEEHRARRKALPPLPHANRSTVSETAASPPAEFSTDEFRQDFPLAPSPPPELDLASFQRPATNGTSATTKTAASTEFRHPVPLSASDVSFPLSTTVTAEALHQYLAHSPAAQRPTVLLLDVRPKSLCDAARIAHTYRIHLDPEWVVDANVTTADLERHLRQQPTGDGGAASDWFGQRDRFDLLVMYDADGAGVPQRTLPSSLIPVPSTSGGNPLTGTAGTTQVTPLQRLFTVIYERAFTCMPQRMPVFLEGGFAAWKRFARAHPRLLPTLIEPPSALSLPAQPSSTASIATAVPSTTTTTSPTSRPAPEVQPSGQPINRDIYDFLKRSGSRTQPATAKPSSRPADGPGKAASSQRPPIPFPGDHPPSPVYSSELPSVVLSRMYGRTAALSTPPPSAAPTTTSAGTTTAGSGLAKGSPTAASPVKDHTSRLHRRRSVFDNPYYGFTHTPDTPVKTRPAVPPPNYPPIPTAPVVSIAPAIPARPVAPPVPAPASSPLGSSPANPAATTKVPSPVAPIAARNQVSVPQAPLPPRPAASQQAKAVADPGLRPPVPATMPMGKSSSVPGPGHPAHPYPRHMLPGESASPTATTTSQSSSPAIPQIAHSGQLVHIGTTGLRNFGNTCFMNTIVQCLSGTSPLARYFMDGSYRAHLNRTNTLGTHGVLAESFAVLVRTMWSGQYSVISPVGFREAIARFAPQFKGDDQQDSQELLVFLLDGLHEDLNLARLDPNDGAAKAPSPPHITDTISDEAWEALPVRRASDLAWEKYLMRNTSVIVGLFQGQLQSKLRCLSCGRTSTTYTPFMTLSIPIPVDHHHPSSPSSVSLYQCLDHFVKEEVLDGEDQWHCPRCKTRRRTSKRLSIARLPDVLLIHLKRFSFQGPFRDKLDTPVDFPVRNLDMGRYVAAPFRTALQSSPASSGASPSSEGSIAVAPSLAYDLYGVSNHFGGLSGGHYTAMVRSGLREKWFYFDDSRVLESDESKAVTKAAYNLFYVRNNLT</sequence>